<sequence>MYVPDKGDIVSLDFNVNVEKERRKSRCVLVVSRKRFNEHTGLVIVVPITHVTRGIKLEVVLPKALSTQGSILVHQVKSIDLSNRQVNFIEKAPQSITDKVTELTKIIIS</sequence>
<dbReference type="InterPro" id="IPR011067">
    <property type="entry name" value="Plasmid_toxin/cell-grow_inhib"/>
</dbReference>
<accession>A0A3A6QBD4</accession>
<comment type="caution">
    <text evidence="1">The sequence shown here is derived from an EMBL/GenBank/DDBJ whole genome shotgun (WGS) entry which is preliminary data.</text>
</comment>
<dbReference type="Gene3D" id="2.30.30.110">
    <property type="match status" value="1"/>
</dbReference>
<reference evidence="1 2" key="1">
    <citation type="submission" date="2018-08" db="EMBL/GenBank/DDBJ databases">
        <title>Vibrio isolated from the Eastern China Marginal Seas.</title>
        <authorList>
            <person name="Li Y."/>
        </authorList>
    </citation>
    <scope>NUCLEOTIDE SEQUENCE [LARGE SCALE GENOMIC DNA]</scope>
    <source>
        <strain evidence="1 2">BEI233</strain>
    </source>
</reference>
<keyword evidence="2" id="KW-1185">Reference proteome</keyword>
<dbReference type="GO" id="GO:0016075">
    <property type="term" value="P:rRNA catabolic process"/>
    <property type="evidence" value="ECO:0007669"/>
    <property type="project" value="TreeGrafter"/>
</dbReference>
<dbReference type="OrthoDB" id="9808744at2"/>
<organism evidence="1 2">
    <name type="scientific">Vibrio sinensis</name>
    <dbReference type="NCBI Taxonomy" id="2302434"/>
    <lineage>
        <taxon>Bacteria</taxon>
        <taxon>Pseudomonadati</taxon>
        <taxon>Pseudomonadota</taxon>
        <taxon>Gammaproteobacteria</taxon>
        <taxon>Vibrionales</taxon>
        <taxon>Vibrionaceae</taxon>
        <taxon>Vibrio</taxon>
    </lineage>
</organism>
<dbReference type="AlphaFoldDB" id="A0A3A6QBD4"/>
<name>A0A3A6QBD4_9VIBR</name>
<dbReference type="GO" id="GO:0006402">
    <property type="term" value="P:mRNA catabolic process"/>
    <property type="evidence" value="ECO:0007669"/>
    <property type="project" value="TreeGrafter"/>
</dbReference>
<dbReference type="GO" id="GO:0003677">
    <property type="term" value="F:DNA binding"/>
    <property type="evidence" value="ECO:0007669"/>
    <property type="project" value="InterPro"/>
</dbReference>
<dbReference type="Pfam" id="PF02452">
    <property type="entry name" value="PemK_toxin"/>
    <property type="match status" value="1"/>
</dbReference>
<dbReference type="Proteomes" id="UP000273252">
    <property type="component" value="Unassembled WGS sequence"/>
</dbReference>
<dbReference type="SUPFAM" id="SSF50118">
    <property type="entry name" value="Cell growth inhibitor/plasmid maintenance toxic component"/>
    <property type="match status" value="1"/>
</dbReference>
<dbReference type="GO" id="GO:0004521">
    <property type="term" value="F:RNA endonuclease activity"/>
    <property type="evidence" value="ECO:0007669"/>
    <property type="project" value="TreeGrafter"/>
</dbReference>
<dbReference type="RefSeq" id="WP_120033564.1">
    <property type="nucleotide sequence ID" value="NZ_QVMU01000019.1"/>
</dbReference>
<protein>
    <submittedName>
        <fullName evidence="1">Type II toxin-antitoxin system PemK/MazF family toxin</fullName>
    </submittedName>
</protein>
<dbReference type="InterPro" id="IPR003477">
    <property type="entry name" value="PemK-like"/>
</dbReference>
<dbReference type="PANTHER" id="PTHR33988:SF3">
    <property type="entry name" value="ENDORIBONUCLEASE TOXIN CHPB-RELATED"/>
    <property type="match status" value="1"/>
</dbReference>
<proteinExistence type="predicted"/>
<evidence type="ECO:0000313" key="2">
    <source>
        <dbReference type="Proteomes" id="UP000273252"/>
    </source>
</evidence>
<dbReference type="EMBL" id="QVMU01000019">
    <property type="protein sequence ID" value="RJX68619.1"/>
    <property type="molecule type" value="Genomic_DNA"/>
</dbReference>
<evidence type="ECO:0000313" key="1">
    <source>
        <dbReference type="EMBL" id="RJX68619.1"/>
    </source>
</evidence>
<dbReference type="PANTHER" id="PTHR33988">
    <property type="entry name" value="ENDORIBONUCLEASE MAZF-RELATED"/>
    <property type="match status" value="1"/>
</dbReference>
<gene>
    <name evidence="1" type="ORF">DZ860_16615</name>
</gene>